<evidence type="ECO:0000256" key="12">
    <source>
        <dbReference type="ARBA" id="ARBA00047493"/>
    </source>
</evidence>
<dbReference type="InterPro" id="IPR036565">
    <property type="entry name" value="Mur-like_cat_sf"/>
</dbReference>
<accession>A0AAN6K189</accession>
<comment type="pathway">
    <text evidence="1">Cofactor biosynthesis; tetrahydrofolylpolyglutamate biosynthesis.</text>
</comment>
<dbReference type="GO" id="GO:0046872">
    <property type="term" value="F:metal ion binding"/>
    <property type="evidence" value="ECO:0007669"/>
    <property type="project" value="UniProtKB-KW"/>
</dbReference>
<proteinExistence type="inferred from homology"/>
<dbReference type="EMBL" id="JASUXU010000172">
    <property type="protein sequence ID" value="KAK0302744.1"/>
    <property type="molecule type" value="Genomic_DNA"/>
</dbReference>
<dbReference type="Gene3D" id="3.40.1190.10">
    <property type="entry name" value="Mur-like, catalytic domain"/>
    <property type="match status" value="1"/>
</dbReference>
<evidence type="ECO:0000256" key="9">
    <source>
        <dbReference type="ARBA" id="ARBA00022842"/>
    </source>
</evidence>
<dbReference type="PANTHER" id="PTHR11136:SF5">
    <property type="entry name" value="FOLYLPOLYGLUTAMATE SYNTHASE, MITOCHONDRIAL"/>
    <property type="match status" value="1"/>
</dbReference>
<dbReference type="InterPro" id="IPR001645">
    <property type="entry name" value="Folylpolyglutamate_synth"/>
</dbReference>
<evidence type="ECO:0000256" key="8">
    <source>
        <dbReference type="ARBA" id="ARBA00022840"/>
    </source>
</evidence>
<keyword evidence="8" id="KW-0067">ATP-binding</keyword>
<dbReference type="GO" id="GO:0006730">
    <property type="term" value="P:one-carbon metabolic process"/>
    <property type="evidence" value="ECO:0007669"/>
    <property type="project" value="UniProtKB-KW"/>
</dbReference>
<keyword evidence="5 14" id="KW-0436">Ligase</keyword>
<evidence type="ECO:0000256" key="3">
    <source>
        <dbReference type="ARBA" id="ARBA00013025"/>
    </source>
</evidence>
<keyword evidence="4" id="KW-0554">One-carbon metabolism</keyword>
<dbReference type="PANTHER" id="PTHR11136">
    <property type="entry name" value="FOLYLPOLYGLUTAMATE SYNTHASE-RELATED"/>
    <property type="match status" value="1"/>
</dbReference>
<dbReference type="Proteomes" id="UP001168146">
    <property type="component" value="Unassembled WGS sequence"/>
</dbReference>
<comment type="catalytic activity">
    <reaction evidence="12">
        <text>(6S)-5,6,7,8-tetrahydrofolyl-(gamma-L-Glu)(n) + L-glutamate + ATP = (6S)-5,6,7,8-tetrahydrofolyl-(gamma-L-Glu)(n+1) + ADP + phosphate + H(+)</text>
        <dbReference type="Rhea" id="RHEA:10580"/>
        <dbReference type="Rhea" id="RHEA-COMP:14738"/>
        <dbReference type="Rhea" id="RHEA-COMP:14740"/>
        <dbReference type="ChEBI" id="CHEBI:15378"/>
        <dbReference type="ChEBI" id="CHEBI:29985"/>
        <dbReference type="ChEBI" id="CHEBI:30616"/>
        <dbReference type="ChEBI" id="CHEBI:43474"/>
        <dbReference type="ChEBI" id="CHEBI:141005"/>
        <dbReference type="ChEBI" id="CHEBI:456216"/>
        <dbReference type="EC" id="6.3.2.17"/>
    </reaction>
</comment>
<keyword evidence="7" id="KW-0547">Nucleotide-binding</keyword>
<organism evidence="14 15">
    <name type="scientific">Friedmanniomyces endolithicus</name>
    <dbReference type="NCBI Taxonomy" id="329885"/>
    <lineage>
        <taxon>Eukaryota</taxon>
        <taxon>Fungi</taxon>
        <taxon>Dikarya</taxon>
        <taxon>Ascomycota</taxon>
        <taxon>Pezizomycotina</taxon>
        <taxon>Dothideomycetes</taxon>
        <taxon>Dothideomycetidae</taxon>
        <taxon>Mycosphaerellales</taxon>
        <taxon>Teratosphaeriaceae</taxon>
        <taxon>Friedmanniomyces</taxon>
    </lineage>
</organism>
<dbReference type="GO" id="GO:0004326">
    <property type="term" value="F:tetrahydrofolylpolyglutamate synthase activity"/>
    <property type="evidence" value="ECO:0007669"/>
    <property type="project" value="UniProtKB-EC"/>
</dbReference>
<dbReference type="GO" id="GO:0005739">
    <property type="term" value="C:mitochondrion"/>
    <property type="evidence" value="ECO:0007669"/>
    <property type="project" value="TreeGrafter"/>
</dbReference>
<evidence type="ECO:0000256" key="5">
    <source>
        <dbReference type="ARBA" id="ARBA00022598"/>
    </source>
</evidence>
<keyword evidence="15" id="KW-1185">Reference proteome</keyword>
<reference evidence="13" key="1">
    <citation type="submission" date="2021-12" db="EMBL/GenBank/DDBJ databases">
        <title>Black yeast isolated from Biological Soil Crust.</title>
        <authorList>
            <person name="Kurbessoian T."/>
        </authorList>
    </citation>
    <scope>NUCLEOTIDE SEQUENCE</scope>
    <source>
        <strain evidence="13">CCFEE 5208</strain>
    </source>
</reference>
<dbReference type="NCBIfam" id="TIGR01499">
    <property type="entry name" value="folC"/>
    <property type="match status" value="1"/>
</dbReference>
<dbReference type="Gene3D" id="3.90.190.20">
    <property type="entry name" value="Mur ligase, C-terminal domain"/>
    <property type="match status" value="1"/>
</dbReference>
<dbReference type="SUPFAM" id="SSF53623">
    <property type="entry name" value="MurD-like peptide ligases, catalytic domain"/>
    <property type="match status" value="1"/>
</dbReference>
<dbReference type="Proteomes" id="UP001175353">
    <property type="component" value="Unassembled WGS sequence"/>
</dbReference>
<reference evidence="14" key="2">
    <citation type="submission" date="2023-06" db="EMBL/GenBank/DDBJ databases">
        <title>Black Yeasts Isolated from many extreme environments.</title>
        <authorList>
            <person name="Coleine C."/>
            <person name="Stajich J.E."/>
            <person name="Selbmann L."/>
        </authorList>
    </citation>
    <scope>NUCLEOTIDE SEQUENCE</scope>
    <source>
        <strain evidence="14">CCFEE 5200</strain>
    </source>
</reference>
<comment type="similarity">
    <text evidence="2">Belongs to the folylpolyglutamate synthase family.</text>
</comment>
<dbReference type="InterPro" id="IPR036615">
    <property type="entry name" value="Mur_ligase_C_dom_sf"/>
</dbReference>
<dbReference type="GO" id="GO:0005829">
    <property type="term" value="C:cytosol"/>
    <property type="evidence" value="ECO:0007669"/>
    <property type="project" value="TreeGrafter"/>
</dbReference>
<evidence type="ECO:0000256" key="10">
    <source>
        <dbReference type="ARBA" id="ARBA00030592"/>
    </source>
</evidence>
<evidence type="ECO:0000256" key="6">
    <source>
        <dbReference type="ARBA" id="ARBA00022723"/>
    </source>
</evidence>
<name>A0AAN6K189_9PEZI</name>
<evidence type="ECO:0000313" key="13">
    <source>
        <dbReference type="EMBL" id="KAK0302744.1"/>
    </source>
</evidence>
<dbReference type="EMBL" id="JAUJLE010000536">
    <property type="protein sequence ID" value="KAK0953767.1"/>
    <property type="molecule type" value="Genomic_DNA"/>
</dbReference>
<keyword evidence="9" id="KW-0460">Magnesium</keyword>
<dbReference type="AlphaFoldDB" id="A0AAN6K189"/>
<evidence type="ECO:0000256" key="7">
    <source>
        <dbReference type="ARBA" id="ARBA00022741"/>
    </source>
</evidence>
<evidence type="ECO:0000256" key="4">
    <source>
        <dbReference type="ARBA" id="ARBA00022563"/>
    </source>
</evidence>
<sequence length="464" mass="50912">MPRSYASALEALNTLQRGATVATEGRNTALNPREKISAWLKTLNLDISKPHYIHIAGTKGKGTTCLYTENLLQTYNHCDGRESKIGCLTSPHVMTVRERIRINSYPLTEDSFAYHFWTLWCQMCPGASAGQVETSSPPMLGYPGFITLLAFHVFSKESVDVAILETGMGGETDSTNAITSPIATGITELGLDHMNRLGNSIESIAWHKAGIFKPSVPAFSVPQKEAAVTVLKRRAIEKGVELQFIDDSFIVSNNITLVPDEEFQRHNASLALALAGVYIAGLTTTPSYVTRATARCLEQTELPAKFETITQGNVSWVLSSAHNEMSIAAACRAFMALLAKKTGTYATALLFSHESHRDSTKMLQCVSGNRQFQSCLFCPEVLDESPQVRQDFHDFRKGSSEWTSALQQQESTWQSFRATGVTQKITSVQRALEIVGHPNDEMVVFVLGSAYTSGMARRLLTNGG</sequence>
<evidence type="ECO:0000313" key="14">
    <source>
        <dbReference type="EMBL" id="KAK0953767.1"/>
    </source>
</evidence>
<dbReference type="EC" id="6.3.2.17" evidence="3"/>
<protein>
    <recommendedName>
        <fullName evidence="3">tetrahydrofolate synthase</fullName>
        <ecNumber evidence="3">6.3.2.17</ecNumber>
    </recommendedName>
    <alternativeName>
        <fullName evidence="11">Folylpoly-gamma-glutamate synthetase</fullName>
    </alternativeName>
    <alternativeName>
        <fullName evidence="10">Tetrahydrofolylpolyglutamate synthase</fullName>
    </alternativeName>
</protein>
<evidence type="ECO:0000313" key="15">
    <source>
        <dbReference type="Proteomes" id="UP001175353"/>
    </source>
</evidence>
<gene>
    <name evidence="14" type="primary">MET7</name>
    <name evidence="13" type="synonym">MET7_3</name>
    <name evidence="13" type="ORF">LTR82_017771</name>
    <name evidence="14" type="ORF">LTR91_023668</name>
</gene>
<evidence type="ECO:0000256" key="1">
    <source>
        <dbReference type="ARBA" id="ARBA00005150"/>
    </source>
</evidence>
<comment type="caution">
    <text evidence="14">The sequence shown here is derived from an EMBL/GenBank/DDBJ whole genome shotgun (WGS) entry which is preliminary data.</text>
</comment>
<dbReference type="GO" id="GO:0005524">
    <property type="term" value="F:ATP binding"/>
    <property type="evidence" value="ECO:0007669"/>
    <property type="project" value="UniProtKB-KW"/>
</dbReference>
<evidence type="ECO:0000256" key="2">
    <source>
        <dbReference type="ARBA" id="ARBA00008276"/>
    </source>
</evidence>
<keyword evidence="6" id="KW-0479">Metal-binding</keyword>
<evidence type="ECO:0000256" key="11">
    <source>
        <dbReference type="ARBA" id="ARBA00030876"/>
    </source>
</evidence>